<accession>X6LRN6</accession>
<keyword evidence="3" id="KW-1185">Reference proteome</keyword>
<dbReference type="Proteomes" id="UP000023152">
    <property type="component" value="Unassembled WGS sequence"/>
</dbReference>
<feature type="non-terminal residue" evidence="2">
    <location>
        <position position="69"/>
    </location>
</feature>
<proteinExistence type="predicted"/>
<feature type="coiled-coil region" evidence="1">
    <location>
        <begin position="1"/>
        <end position="35"/>
    </location>
</feature>
<reference evidence="2 3" key="1">
    <citation type="journal article" date="2013" name="Curr. Biol.">
        <title>The Genome of the Foraminiferan Reticulomyxa filosa.</title>
        <authorList>
            <person name="Glockner G."/>
            <person name="Hulsmann N."/>
            <person name="Schleicher M."/>
            <person name="Noegel A.A."/>
            <person name="Eichinger L."/>
            <person name="Gallinger C."/>
            <person name="Pawlowski J."/>
            <person name="Sierra R."/>
            <person name="Euteneuer U."/>
            <person name="Pillet L."/>
            <person name="Moustafa A."/>
            <person name="Platzer M."/>
            <person name="Groth M."/>
            <person name="Szafranski K."/>
            <person name="Schliwa M."/>
        </authorList>
    </citation>
    <scope>NUCLEOTIDE SEQUENCE [LARGE SCALE GENOMIC DNA]</scope>
</reference>
<sequence>LQKKEEEISEVMFTNKNWEKKFGALQGEMDKLRGQLEKKDQGFAKIKETMESQKLALAEKDQRIAQVDF</sequence>
<dbReference type="EMBL" id="ASPP01031917">
    <property type="protein sequence ID" value="ETO03797.1"/>
    <property type="molecule type" value="Genomic_DNA"/>
</dbReference>
<name>X6LRN6_RETFI</name>
<keyword evidence="1" id="KW-0175">Coiled coil</keyword>
<protein>
    <submittedName>
        <fullName evidence="2">Uncharacterized protein</fullName>
    </submittedName>
</protein>
<evidence type="ECO:0000256" key="1">
    <source>
        <dbReference type="SAM" id="Coils"/>
    </source>
</evidence>
<organism evidence="2 3">
    <name type="scientific">Reticulomyxa filosa</name>
    <dbReference type="NCBI Taxonomy" id="46433"/>
    <lineage>
        <taxon>Eukaryota</taxon>
        <taxon>Sar</taxon>
        <taxon>Rhizaria</taxon>
        <taxon>Retaria</taxon>
        <taxon>Foraminifera</taxon>
        <taxon>Monothalamids</taxon>
        <taxon>Reticulomyxidae</taxon>
        <taxon>Reticulomyxa</taxon>
    </lineage>
</organism>
<evidence type="ECO:0000313" key="2">
    <source>
        <dbReference type="EMBL" id="ETO03797.1"/>
    </source>
</evidence>
<evidence type="ECO:0000313" key="3">
    <source>
        <dbReference type="Proteomes" id="UP000023152"/>
    </source>
</evidence>
<dbReference type="AlphaFoldDB" id="X6LRN6"/>
<feature type="non-terminal residue" evidence="2">
    <location>
        <position position="1"/>
    </location>
</feature>
<comment type="caution">
    <text evidence="2">The sequence shown here is derived from an EMBL/GenBank/DDBJ whole genome shotgun (WGS) entry which is preliminary data.</text>
</comment>
<gene>
    <name evidence="2" type="ORF">RFI_33605</name>
</gene>